<dbReference type="InterPro" id="IPR011008">
    <property type="entry name" value="Dimeric_a/b-barrel"/>
</dbReference>
<comment type="similarity">
    <text evidence="1">Belongs to the YciI family.</text>
</comment>
<evidence type="ECO:0000259" key="2">
    <source>
        <dbReference type="Pfam" id="PF03795"/>
    </source>
</evidence>
<evidence type="ECO:0000313" key="4">
    <source>
        <dbReference type="Proteomes" id="UP000545386"/>
    </source>
</evidence>
<name>A0A842HLM8_9BURK</name>
<dbReference type="AlphaFoldDB" id="A0A842HLM8"/>
<feature type="domain" description="YCII-related" evidence="2">
    <location>
        <begin position="24"/>
        <end position="105"/>
    </location>
</feature>
<proteinExistence type="inferred from homology"/>
<dbReference type="PANTHER" id="PTHR37828">
    <property type="entry name" value="GSR2449 PROTEIN"/>
    <property type="match status" value="1"/>
</dbReference>
<dbReference type="Proteomes" id="UP000545386">
    <property type="component" value="Unassembled WGS sequence"/>
</dbReference>
<protein>
    <recommendedName>
        <fullName evidence="2">YCII-related domain-containing protein</fullName>
    </recommendedName>
</protein>
<accession>A0A842HLM8</accession>
<dbReference type="SUPFAM" id="SSF54909">
    <property type="entry name" value="Dimeric alpha+beta barrel"/>
    <property type="match status" value="1"/>
</dbReference>
<evidence type="ECO:0000256" key="1">
    <source>
        <dbReference type="ARBA" id="ARBA00007689"/>
    </source>
</evidence>
<organism evidence="3 4">
    <name type="scientific">Pusillimonas minor</name>
    <dbReference type="NCBI Taxonomy" id="2697024"/>
    <lineage>
        <taxon>Bacteria</taxon>
        <taxon>Pseudomonadati</taxon>
        <taxon>Pseudomonadota</taxon>
        <taxon>Betaproteobacteria</taxon>
        <taxon>Burkholderiales</taxon>
        <taxon>Alcaligenaceae</taxon>
        <taxon>Pusillimonas</taxon>
    </lineage>
</organism>
<reference evidence="3 4" key="1">
    <citation type="submission" date="2020-08" db="EMBL/GenBank/DDBJ databases">
        <title>Paraeoetvoesia sp. YC-7-48 draft genome sequence.</title>
        <authorList>
            <person name="Yao L."/>
        </authorList>
    </citation>
    <scope>NUCLEOTIDE SEQUENCE [LARGE SCALE GENOMIC DNA]</scope>
    <source>
        <strain evidence="4">YC-7-48</strain>
    </source>
</reference>
<dbReference type="Gene3D" id="3.30.70.1060">
    <property type="entry name" value="Dimeric alpha+beta barrel"/>
    <property type="match status" value="1"/>
</dbReference>
<evidence type="ECO:0000313" key="3">
    <source>
        <dbReference type="EMBL" id="MBC2768824.1"/>
    </source>
</evidence>
<dbReference type="InterPro" id="IPR005545">
    <property type="entry name" value="YCII"/>
</dbReference>
<dbReference type="PANTHER" id="PTHR37828:SF1">
    <property type="entry name" value="YCII-RELATED DOMAIN-CONTAINING PROTEIN"/>
    <property type="match status" value="1"/>
</dbReference>
<dbReference type="RefSeq" id="WP_011255155.1">
    <property type="nucleotide sequence ID" value="NZ_JACJUU010000002.1"/>
</dbReference>
<dbReference type="EMBL" id="JACJUU010000002">
    <property type="protein sequence ID" value="MBC2768824.1"/>
    <property type="molecule type" value="Genomic_DNA"/>
</dbReference>
<gene>
    <name evidence="3" type="ORF">GTU67_02720</name>
</gene>
<keyword evidence="4" id="KW-1185">Reference proteome</keyword>
<dbReference type="Pfam" id="PF03795">
    <property type="entry name" value="YCII"/>
    <property type="match status" value="1"/>
</dbReference>
<sequence>MEVSEGAQRLLAQMLNKSFYVVIRTPADLSKFQGLLEAHLQWAISAEKRGELFASGPFVSEQAGVPGAAGGMSIIRASTLEAAHQILSEDPFIKNGVYIPEIKKWLLMEGGMTVTMRFSDQAHILR</sequence>
<comment type="caution">
    <text evidence="3">The sequence shown here is derived from an EMBL/GenBank/DDBJ whole genome shotgun (WGS) entry which is preliminary data.</text>
</comment>